<name>A0A498JE25_MALDO</name>
<comment type="caution">
    <text evidence="5">The sequence shown here is derived from an EMBL/GenBank/DDBJ whole genome shotgun (WGS) entry which is preliminary data.</text>
</comment>
<dbReference type="PANTHER" id="PTHR47447">
    <property type="entry name" value="OS03G0856100 PROTEIN"/>
    <property type="match status" value="1"/>
</dbReference>
<dbReference type="SUPFAM" id="SSF81901">
    <property type="entry name" value="HCP-like"/>
    <property type="match status" value="1"/>
</dbReference>
<dbReference type="InterPro" id="IPR011990">
    <property type="entry name" value="TPR-like_helical_dom_sf"/>
</dbReference>
<evidence type="ECO:0000313" key="5">
    <source>
        <dbReference type="EMBL" id="RXH92304.1"/>
    </source>
</evidence>
<feature type="repeat" description="PPR" evidence="3">
    <location>
        <begin position="260"/>
        <end position="294"/>
    </location>
</feature>
<protein>
    <recommendedName>
        <fullName evidence="4">PROP1-like PPR domain-containing protein</fullName>
    </recommendedName>
</protein>
<feature type="repeat" description="PPR" evidence="3">
    <location>
        <begin position="225"/>
        <end position="259"/>
    </location>
</feature>
<sequence>MAITVKLHYHLCSSPSSLFHNPRTPSRSLPGSSSPTDFRLRSSVVNSHRLSFPSLQFQSRTSLQIHHVSLQYPVAEEAQNFKAPEIGNIQSPDGNSGSLSKGYIWVNPSSLRASQLQHKSYDSRYASLVKVDECLNSYTPIESDIFEALKGLRDNILEQDAVVVLNNMNNPENALLALNYFQQRLKPKREVILYNVTLKVCRKGKDLERAEKLFDEILQRGVKPNNVTFSTSISCAGMCSLPDKAVEWFEKMPSFGCNPDDVTYSAMIDAYGRAGKVEMAFSLYDRSRTEKWRIDPVTFSTLIKIHGQSGNFDGCLNVYEEMKAIAAKPNLVIYNTLLDAMGRARRP</sequence>
<dbReference type="GO" id="GO:0009658">
    <property type="term" value="P:chloroplast organization"/>
    <property type="evidence" value="ECO:0007669"/>
    <property type="project" value="UniProtKB-ARBA"/>
</dbReference>
<proteinExistence type="inferred from homology"/>
<reference evidence="5 6" key="1">
    <citation type="submission" date="2018-10" db="EMBL/GenBank/DDBJ databases">
        <title>A high-quality apple genome assembly.</title>
        <authorList>
            <person name="Hu J."/>
        </authorList>
    </citation>
    <scope>NUCLEOTIDE SEQUENCE [LARGE SCALE GENOMIC DNA]</scope>
    <source>
        <strain evidence="6">cv. HFTH1</strain>
        <tissue evidence="5">Young leaf</tissue>
    </source>
</reference>
<evidence type="ECO:0000313" key="6">
    <source>
        <dbReference type="Proteomes" id="UP000290289"/>
    </source>
</evidence>
<dbReference type="Proteomes" id="UP000290289">
    <property type="component" value="Chromosome 8"/>
</dbReference>
<gene>
    <name evidence="5" type="ORF">DVH24_033200</name>
</gene>
<dbReference type="InterPro" id="IPR033443">
    <property type="entry name" value="PROP1-like_PPR_dom"/>
</dbReference>
<organism evidence="5 6">
    <name type="scientific">Malus domestica</name>
    <name type="common">Apple</name>
    <name type="synonym">Pyrus malus</name>
    <dbReference type="NCBI Taxonomy" id="3750"/>
    <lineage>
        <taxon>Eukaryota</taxon>
        <taxon>Viridiplantae</taxon>
        <taxon>Streptophyta</taxon>
        <taxon>Embryophyta</taxon>
        <taxon>Tracheophyta</taxon>
        <taxon>Spermatophyta</taxon>
        <taxon>Magnoliopsida</taxon>
        <taxon>eudicotyledons</taxon>
        <taxon>Gunneridae</taxon>
        <taxon>Pentapetalae</taxon>
        <taxon>rosids</taxon>
        <taxon>fabids</taxon>
        <taxon>Rosales</taxon>
        <taxon>Rosaceae</taxon>
        <taxon>Amygdaloideae</taxon>
        <taxon>Maleae</taxon>
        <taxon>Malus</taxon>
    </lineage>
</organism>
<dbReference type="PROSITE" id="PS51375">
    <property type="entry name" value="PPR"/>
    <property type="match status" value="4"/>
</dbReference>
<dbReference type="InterPro" id="IPR002885">
    <property type="entry name" value="PPR_rpt"/>
</dbReference>
<dbReference type="Pfam" id="PF17177">
    <property type="entry name" value="PPR_long"/>
    <property type="match status" value="1"/>
</dbReference>
<evidence type="ECO:0000259" key="4">
    <source>
        <dbReference type="Pfam" id="PF17177"/>
    </source>
</evidence>
<keyword evidence="2" id="KW-0677">Repeat</keyword>
<evidence type="ECO:0000256" key="1">
    <source>
        <dbReference type="ARBA" id="ARBA00007626"/>
    </source>
</evidence>
<dbReference type="AlphaFoldDB" id="A0A498JE25"/>
<dbReference type="EMBL" id="RDQH01000334">
    <property type="protein sequence ID" value="RXH92304.1"/>
    <property type="molecule type" value="Genomic_DNA"/>
</dbReference>
<feature type="domain" description="PROP1-like PPR" evidence="4">
    <location>
        <begin position="193"/>
        <end position="340"/>
    </location>
</feature>
<keyword evidence="6" id="KW-1185">Reference proteome</keyword>
<dbReference type="GO" id="GO:0003729">
    <property type="term" value="F:mRNA binding"/>
    <property type="evidence" value="ECO:0007669"/>
    <property type="project" value="TreeGrafter"/>
</dbReference>
<dbReference type="GO" id="GO:0009570">
    <property type="term" value="C:chloroplast stroma"/>
    <property type="evidence" value="ECO:0007669"/>
    <property type="project" value="TreeGrafter"/>
</dbReference>
<evidence type="ECO:0000256" key="3">
    <source>
        <dbReference type="PROSITE-ProRule" id="PRU00708"/>
    </source>
</evidence>
<dbReference type="Gene3D" id="1.25.40.10">
    <property type="entry name" value="Tetratricopeptide repeat domain"/>
    <property type="match status" value="2"/>
</dbReference>
<dbReference type="NCBIfam" id="TIGR00756">
    <property type="entry name" value="PPR"/>
    <property type="match status" value="4"/>
</dbReference>
<feature type="repeat" description="PPR" evidence="3">
    <location>
        <begin position="190"/>
        <end position="224"/>
    </location>
</feature>
<dbReference type="GO" id="GO:0042134">
    <property type="term" value="F:rRNA primary transcript binding"/>
    <property type="evidence" value="ECO:0007669"/>
    <property type="project" value="TreeGrafter"/>
</dbReference>
<dbReference type="FunFam" id="1.25.40.10:FF:000509">
    <property type="entry name" value="Pentatricopeptide repeat-containing protein At4g16390, chloroplastic"/>
    <property type="match status" value="1"/>
</dbReference>
<dbReference type="PANTHER" id="PTHR47447:SF12">
    <property type="entry name" value="PENTATRICOPEPTIDE REPEAT-CONTAINING PROTEIN ATP4 HOMOLOG, CHLOROPLASTIC"/>
    <property type="match status" value="1"/>
</dbReference>
<comment type="similarity">
    <text evidence="1">Belongs to the PPR family. P subfamily.</text>
</comment>
<accession>A0A498JE25</accession>
<dbReference type="GO" id="GO:0045727">
    <property type="term" value="P:positive regulation of translation"/>
    <property type="evidence" value="ECO:0007669"/>
    <property type="project" value="TreeGrafter"/>
</dbReference>
<evidence type="ECO:0000256" key="2">
    <source>
        <dbReference type="ARBA" id="ARBA00022737"/>
    </source>
</evidence>
<feature type="repeat" description="PPR" evidence="3">
    <location>
        <begin position="295"/>
        <end position="329"/>
    </location>
</feature>